<dbReference type="SMART" id="SM00248">
    <property type="entry name" value="ANK"/>
    <property type="match status" value="8"/>
</dbReference>
<evidence type="ECO:0000256" key="2">
    <source>
        <dbReference type="ARBA" id="ARBA00022692"/>
    </source>
</evidence>
<evidence type="ECO:0000256" key="7">
    <source>
        <dbReference type="PROSITE-ProRule" id="PRU00023"/>
    </source>
</evidence>
<dbReference type="InterPro" id="IPR026961">
    <property type="entry name" value="PGG_dom"/>
</dbReference>
<dbReference type="GO" id="GO:0005886">
    <property type="term" value="C:plasma membrane"/>
    <property type="evidence" value="ECO:0007669"/>
    <property type="project" value="TreeGrafter"/>
</dbReference>
<dbReference type="Pfam" id="PF12796">
    <property type="entry name" value="Ank_2"/>
    <property type="match status" value="3"/>
</dbReference>
<feature type="domain" description="PGG" evidence="10">
    <location>
        <begin position="444"/>
        <end position="546"/>
    </location>
</feature>
<dbReference type="Proteomes" id="UP001324115">
    <property type="component" value="Unassembled WGS sequence"/>
</dbReference>
<feature type="region of interest" description="Disordered" evidence="8">
    <location>
        <begin position="403"/>
        <end position="422"/>
    </location>
</feature>
<evidence type="ECO:0000256" key="9">
    <source>
        <dbReference type="SAM" id="Phobius"/>
    </source>
</evidence>
<evidence type="ECO:0000259" key="10">
    <source>
        <dbReference type="Pfam" id="PF13962"/>
    </source>
</evidence>
<comment type="subcellular location">
    <subcellularLocation>
        <location evidence="1">Membrane</location>
        <topology evidence="1">Multi-pass membrane protein</topology>
    </subcellularLocation>
</comment>
<evidence type="ECO:0000256" key="4">
    <source>
        <dbReference type="ARBA" id="ARBA00022989"/>
    </source>
</evidence>
<gene>
    <name evidence="11" type="ORF">RGQ29_012217</name>
</gene>
<feature type="transmembrane region" description="Helical" evidence="9">
    <location>
        <begin position="522"/>
        <end position="550"/>
    </location>
</feature>
<dbReference type="AlphaFoldDB" id="A0AAN7G879"/>
<keyword evidence="12" id="KW-1185">Reference proteome</keyword>
<evidence type="ECO:0000313" key="12">
    <source>
        <dbReference type="Proteomes" id="UP001324115"/>
    </source>
</evidence>
<dbReference type="PROSITE" id="PS50088">
    <property type="entry name" value="ANK_REPEAT"/>
    <property type="match status" value="5"/>
</dbReference>
<evidence type="ECO:0000256" key="1">
    <source>
        <dbReference type="ARBA" id="ARBA00004141"/>
    </source>
</evidence>
<sequence>MNTARLFDDVIFGNINGGIREIRDRALISLEHVTPSGNCILHVAAKSGQAQIMEMVLDLGARYRHPPFYATNCKGNTALHIAASLGNLGMSQLLIARALDQEAEVKRLLLKAQNVEQNTALHLAVKHGHYDIVDLLIRNEPGLTSITNKAGESPLFLAVDRGFFEIARRILQTRECSDGARNNMNVLHSAVIRAEFNFVRDISIKFPNAILKADDFGRTPLHYAAYFDSLEVVNLFLNDTISLIAYKLDKQGMSALHISAKKGHCAVMSAILQKFPFTCELLDNKGRTALHHAVESGSTNAVKILLSSLAFQDLINEPENDEGNTAMHLAAIKRRYKVLILLAGDRRVAKSATNKEGKTTADIIQFDKQPTWFEIMVIWRIKKLLRDRSKVLLSLEQEVERQTTEEQFSENEGHEQFKESQRIEPAAKVQGGTGAANNVVHFNKELKKYNFLIMTLITTVTFAAAFQMPGGYDVNGKASLVKSRDFRKFLIYDSLSFGTSAFSLLIYFATPIIPKMTSVQNIVPRVTALLSTISLSFLVLAFSAGVGAVLDEKSSLYSLINTSIAYGMNIPVYLLGIIYIFIIPLTFVRKKLRRS</sequence>
<dbReference type="PANTHER" id="PTHR24186:SF50">
    <property type="entry name" value="ANKYRIN REPEAT-CONTAINING PROTEIN ITN1-LIKE ISOFORM X1"/>
    <property type="match status" value="1"/>
</dbReference>
<dbReference type="InterPro" id="IPR036770">
    <property type="entry name" value="Ankyrin_rpt-contain_sf"/>
</dbReference>
<dbReference type="InterPro" id="IPR002110">
    <property type="entry name" value="Ankyrin_rpt"/>
</dbReference>
<feature type="transmembrane region" description="Helical" evidence="9">
    <location>
        <begin position="570"/>
        <end position="588"/>
    </location>
</feature>
<keyword evidence="5 7" id="KW-0040">ANK repeat</keyword>
<dbReference type="Pfam" id="PF13962">
    <property type="entry name" value="PGG"/>
    <property type="match status" value="1"/>
</dbReference>
<dbReference type="Gene3D" id="1.25.40.20">
    <property type="entry name" value="Ankyrin repeat-containing domain"/>
    <property type="match status" value="2"/>
</dbReference>
<feature type="transmembrane region" description="Helical" evidence="9">
    <location>
        <begin position="451"/>
        <end position="469"/>
    </location>
</feature>
<keyword evidence="3" id="KW-0677">Repeat</keyword>
<feature type="repeat" description="ANK" evidence="7">
    <location>
        <begin position="285"/>
        <end position="317"/>
    </location>
</feature>
<evidence type="ECO:0000256" key="3">
    <source>
        <dbReference type="ARBA" id="ARBA00022737"/>
    </source>
</evidence>
<dbReference type="PANTHER" id="PTHR24186">
    <property type="entry name" value="PROTEIN PHOSPHATASE 1 REGULATORY SUBUNIT"/>
    <property type="match status" value="1"/>
</dbReference>
<keyword evidence="4 9" id="KW-1133">Transmembrane helix</keyword>
<reference evidence="11 12" key="1">
    <citation type="journal article" date="2023" name="G3 (Bethesda)">
        <title>A haplotype-resolved chromosome-scale genome for Quercus rubra L. provides insights into the genetics of adaptive traits for red oak species.</title>
        <authorList>
            <person name="Kapoor B."/>
            <person name="Jenkins J."/>
            <person name="Schmutz J."/>
            <person name="Zhebentyayeva T."/>
            <person name="Kuelheim C."/>
            <person name="Coggeshall M."/>
            <person name="Heim C."/>
            <person name="Lasky J.R."/>
            <person name="Leites L."/>
            <person name="Islam-Faridi N."/>
            <person name="Romero-Severson J."/>
            <person name="DeLeo V.L."/>
            <person name="Lucas S.M."/>
            <person name="Lazic D."/>
            <person name="Gailing O."/>
            <person name="Carlson J."/>
            <person name="Staton M."/>
        </authorList>
    </citation>
    <scope>NUCLEOTIDE SEQUENCE [LARGE SCALE GENOMIC DNA]</scope>
    <source>
        <strain evidence="11">Pseudo-F2</strain>
    </source>
</reference>
<name>A0AAN7G879_QUERU</name>
<proteinExistence type="predicted"/>
<feature type="repeat" description="ANK" evidence="7">
    <location>
        <begin position="216"/>
        <end position="238"/>
    </location>
</feature>
<evidence type="ECO:0000313" key="11">
    <source>
        <dbReference type="EMBL" id="KAK4603620.1"/>
    </source>
</evidence>
<evidence type="ECO:0000256" key="6">
    <source>
        <dbReference type="ARBA" id="ARBA00023136"/>
    </source>
</evidence>
<evidence type="ECO:0000256" key="5">
    <source>
        <dbReference type="ARBA" id="ARBA00023043"/>
    </source>
</evidence>
<feature type="repeat" description="ANK" evidence="7">
    <location>
        <begin position="116"/>
        <end position="148"/>
    </location>
</feature>
<organism evidence="11 12">
    <name type="scientific">Quercus rubra</name>
    <name type="common">Northern red oak</name>
    <name type="synonym">Quercus borealis</name>
    <dbReference type="NCBI Taxonomy" id="3512"/>
    <lineage>
        <taxon>Eukaryota</taxon>
        <taxon>Viridiplantae</taxon>
        <taxon>Streptophyta</taxon>
        <taxon>Embryophyta</taxon>
        <taxon>Tracheophyta</taxon>
        <taxon>Spermatophyta</taxon>
        <taxon>Magnoliopsida</taxon>
        <taxon>eudicotyledons</taxon>
        <taxon>Gunneridae</taxon>
        <taxon>Pentapetalae</taxon>
        <taxon>rosids</taxon>
        <taxon>fabids</taxon>
        <taxon>Fagales</taxon>
        <taxon>Fagaceae</taxon>
        <taxon>Quercus</taxon>
    </lineage>
</organism>
<accession>A0AAN7G879</accession>
<feature type="compositionally biased region" description="Basic and acidic residues" evidence="8">
    <location>
        <begin position="411"/>
        <end position="422"/>
    </location>
</feature>
<evidence type="ECO:0000256" key="8">
    <source>
        <dbReference type="SAM" id="MobiDB-lite"/>
    </source>
</evidence>
<dbReference type="EMBL" id="JAXUIC010000002">
    <property type="protein sequence ID" value="KAK4603620.1"/>
    <property type="molecule type" value="Genomic_DNA"/>
</dbReference>
<feature type="repeat" description="ANK" evidence="7">
    <location>
        <begin position="36"/>
        <end position="61"/>
    </location>
</feature>
<dbReference type="SUPFAM" id="SSF48403">
    <property type="entry name" value="Ankyrin repeat"/>
    <property type="match status" value="1"/>
</dbReference>
<keyword evidence="6 9" id="KW-0472">Membrane</keyword>
<dbReference type="PROSITE" id="PS50297">
    <property type="entry name" value="ANK_REP_REGION"/>
    <property type="match status" value="5"/>
</dbReference>
<keyword evidence="2 9" id="KW-0812">Transmembrane</keyword>
<protein>
    <recommendedName>
        <fullName evidence="10">PGG domain-containing protein</fullName>
    </recommendedName>
</protein>
<feature type="transmembrane region" description="Helical" evidence="9">
    <location>
        <begin position="489"/>
        <end position="510"/>
    </location>
</feature>
<feature type="repeat" description="ANK" evidence="7">
    <location>
        <begin position="74"/>
        <end position="106"/>
    </location>
</feature>
<comment type="caution">
    <text evidence="11">The sequence shown here is derived from an EMBL/GenBank/DDBJ whole genome shotgun (WGS) entry which is preliminary data.</text>
</comment>